<dbReference type="Proteomes" id="UP000799444">
    <property type="component" value="Unassembled WGS sequence"/>
</dbReference>
<feature type="region of interest" description="Disordered" evidence="1">
    <location>
        <begin position="133"/>
        <end position="171"/>
    </location>
</feature>
<keyword evidence="4" id="KW-1185">Reference proteome</keyword>
<feature type="transmembrane region" description="Helical" evidence="2">
    <location>
        <begin position="36"/>
        <end position="54"/>
    </location>
</feature>
<sequence>MAPTMSDPWPQTYRDVLQRYHAQYDQAIASGQYQPFIYPWGTFGAFVVIIYLLIPHQNRPWLGRARFLMLPWIAGFAAYSIKYTRAKNMASAFGLGIISAWSILWITAIVVVNDCQTDFQRIERMEGVFRQSKRQEKVSNGSALDPEEGKRHQETISNGNTPNDIELPEEHLGPSQRQGEFAWQPYPLTPFIERLDWVLDIFCNF</sequence>
<feature type="transmembrane region" description="Helical" evidence="2">
    <location>
        <begin position="61"/>
        <end position="81"/>
    </location>
</feature>
<proteinExistence type="predicted"/>
<accession>A0A9P4V208</accession>
<organism evidence="3 4">
    <name type="scientific">Polyplosphaeria fusca</name>
    <dbReference type="NCBI Taxonomy" id="682080"/>
    <lineage>
        <taxon>Eukaryota</taxon>
        <taxon>Fungi</taxon>
        <taxon>Dikarya</taxon>
        <taxon>Ascomycota</taxon>
        <taxon>Pezizomycotina</taxon>
        <taxon>Dothideomycetes</taxon>
        <taxon>Pleosporomycetidae</taxon>
        <taxon>Pleosporales</taxon>
        <taxon>Tetraplosphaeriaceae</taxon>
        <taxon>Polyplosphaeria</taxon>
    </lineage>
</organism>
<evidence type="ECO:0000313" key="3">
    <source>
        <dbReference type="EMBL" id="KAF2736947.1"/>
    </source>
</evidence>
<keyword evidence="2" id="KW-1133">Transmembrane helix</keyword>
<evidence type="ECO:0000313" key="4">
    <source>
        <dbReference type="Proteomes" id="UP000799444"/>
    </source>
</evidence>
<reference evidence="3" key="1">
    <citation type="journal article" date="2020" name="Stud. Mycol.">
        <title>101 Dothideomycetes genomes: a test case for predicting lifestyles and emergence of pathogens.</title>
        <authorList>
            <person name="Haridas S."/>
            <person name="Albert R."/>
            <person name="Binder M."/>
            <person name="Bloem J."/>
            <person name="Labutti K."/>
            <person name="Salamov A."/>
            <person name="Andreopoulos B."/>
            <person name="Baker S."/>
            <person name="Barry K."/>
            <person name="Bills G."/>
            <person name="Bluhm B."/>
            <person name="Cannon C."/>
            <person name="Castanera R."/>
            <person name="Culley D."/>
            <person name="Daum C."/>
            <person name="Ezra D."/>
            <person name="Gonzalez J."/>
            <person name="Henrissat B."/>
            <person name="Kuo A."/>
            <person name="Liang C."/>
            <person name="Lipzen A."/>
            <person name="Lutzoni F."/>
            <person name="Magnuson J."/>
            <person name="Mondo S."/>
            <person name="Nolan M."/>
            <person name="Ohm R."/>
            <person name="Pangilinan J."/>
            <person name="Park H.-J."/>
            <person name="Ramirez L."/>
            <person name="Alfaro M."/>
            <person name="Sun H."/>
            <person name="Tritt A."/>
            <person name="Yoshinaga Y."/>
            <person name="Zwiers L.-H."/>
            <person name="Turgeon B."/>
            <person name="Goodwin S."/>
            <person name="Spatafora J."/>
            <person name="Crous P."/>
            <person name="Grigoriev I."/>
        </authorList>
    </citation>
    <scope>NUCLEOTIDE SEQUENCE</scope>
    <source>
        <strain evidence="3">CBS 125425</strain>
    </source>
</reference>
<dbReference type="EMBL" id="ML996120">
    <property type="protein sequence ID" value="KAF2736947.1"/>
    <property type="molecule type" value="Genomic_DNA"/>
</dbReference>
<name>A0A9P4V208_9PLEO</name>
<gene>
    <name evidence="3" type="ORF">EJ04DRAFT_510678</name>
</gene>
<evidence type="ECO:0000256" key="1">
    <source>
        <dbReference type="SAM" id="MobiDB-lite"/>
    </source>
</evidence>
<feature type="transmembrane region" description="Helical" evidence="2">
    <location>
        <begin position="93"/>
        <end position="112"/>
    </location>
</feature>
<dbReference type="OrthoDB" id="2796277at2759"/>
<protein>
    <submittedName>
        <fullName evidence="3">Uncharacterized protein</fullName>
    </submittedName>
</protein>
<keyword evidence="2" id="KW-0472">Membrane</keyword>
<feature type="non-terminal residue" evidence="3">
    <location>
        <position position="205"/>
    </location>
</feature>
<keyword evidence="2" id="KW-0812">Transmembrane</keyword>
<comment type="caution">
    <text evidence="3">The sequence shown here is derived from an EMBL/GenBank/DDBJ whole genome shotgun (WGS) entry which is preliminary data.</text>
</comment>
<evidence type="ECO:0000256" key="2">
    <source>
        <dbReference type="SAM" id="Phobius"/>
    </source>
</evidence>
<dbReference type="AlphaFoldDB" id="A0A9P4V208"/>